<evidence type="ECO:0000256" key="5">
    <source>
        <dbReference type="ARBA" id="ARBA00022490"/>
    </source>
</evidence>
<dbReference type="InterPro" id="IPR033983">
    <property type="entry name" value="Thiazole_synthase_ThiG"/>
</dbReference>
<dbReference type="Pfam" id="PF05690">
    <property type="entry name" value="ThiG"/>
    <property type="match status" value="1"/>
</dbReference>
<dbReference type="GO" id="GO:1990107">
    <property type="term" value="F:thiazole synthase activity"/>
    <property type="evidence" value="ECO:0007669"/>
    <property type="project" value="UniProtKB-EC"/>
</dbReference>
<evidence type="ECO:0000256" key="4">
    <source>
        <dbReference type="ARBA" id="ARBA00011960"/>
    </source>
</evidence>
<comment type="subcellular location">
    <subcellularLocation>
        <location evidence="2">Cytoplasm</location>
    </subcellularLocation>
</comment>
<proteinExistence type="inferred from homology"/>
<gene>
    <name evidence="11" type="ORF">EYH45_01845</name>
</gene>
<dbReference type="PANTHER" id="PTHR34266">
    <property type="entry name" value="THIAZOLE SYNTHASE"/>
    <property type="match status" value="1"/>
</dbReference>
<dbReference type="SUPFAM" id="SSF110399">
    <property type="entry name" value="ThiG-like"/>
    <property type="match status" value="1"/>
</dbReference>
<evidence type="ECO:0000256" key="8">
    <source>
        <dbReference type="ARBA" id="ARBA00023270"/>
    </source>
</evidence>
<dbReference type="InterPro" id="IPR008867">
    <property type="entry name" value="ThiG"/>
</dbReference>
<dbReference type="PANTHER" id="PTHR34266:SF2">
    <property type="entry name" value="THIAZOLE SYNTHASE"/>
    <property type="match status" value="1"/>
</dbReference>
<evidence type="ECO:0000256" key="2">
    <source>
        <dbReference type="ARBA" id="ARBA00004496"/>
    </source>
</evidence>
<dbReference type="EMBL" id="DQVM01000033">
    <property type="protein sequence ID" value="HIQ29288.1"/>
    <property type="molecule type" value="Genomic_DNA"/>
</dbReference>
<comment type="caution">
    <text evidence="11">The sequence shown here is derived from an EMBL/GenBank/DDBJ whole genome shotgun (WGS) entry which is preliminary data.</text>
</comment>
<comment type="pathway">
    <text evidence="3">Cofactor biosynthesis; thiamine diphosphate biosynthesis.</text>
</comment>
<keyword evidence="7" id="KW-0784">Thiamine biosynthesis</keyword>
<dbReference type="EC" id="2.8.1.10" evidence="4"/>
<dbReference type="Proteomes" id="UP000608579">
    <property type="component" value="Unassembled WGS sequence"/>
</dbReference>
<reference evidence="11" key="1">
    <citation type="journal article" date="2020" name="ISME J.">
        <title>Gammaproteobacteria mediating utilization of methyl-, sulfur- and petroleum organic compounds in deep ocean hydrothermal plumes.</title>
        <authorList>
            <person name="Zhou Z."/>
            <person name="Liu Y."/>
            <person name="Pan J."/>
            <person name="Cron B.R."/>
            <person name="Toner B.M."/>
            <person name="Anantharaman K."/>
            <person name="Breier J.A."/>
            <person name="Dick G.J."/>
            <person name="Li M."/>
        </authorList>
    </citation>
    <scope>NUCLEOTIDE SEQUENCE</scope>
    <source>
        <strain evidence="11">SZUA-1515</strain>
    </source>
</reference>
<dbReference type="InterPro" id="IPR013785">
    <property type="entry name" value="Aldolase_TIM"/>
</dbReference>
<evidence type="ECO:0000256" key="1">
    <source>
        <dbReference type="ARBA" id="ARBA00002834"/>
    </source>
</evidence>
<organism evidence="11 12">
    <name type="scientific">Caldiarchaeum subterraneum</name>
    <dbReference type="NCBI Taxonomy" id="311458"/>
    <lineage>
        <taxon>Archaea</taxon>
        <taxon>Nitrososphaerota</taxon>
        <taxon>Candidatus Caldarchaeales</taxon>
        <taxon>Candidatus Caldarchaeaceae</taxon>
        <taxon>Candidatus Caldarchaeum</taxon>
    </lineage>
</organism>
<keyword evidence="8" id="KW-0704">Schiff base</keyword>
<evidence type="ECO:0000256" key="7">
    <source>
        <dbReference type="ARBA" id="ARBA00022977"/>
    </source>
</evidence>
<evidence type="ECO:0000259" key="10">
    <source>
        <dbReference type="Pfam" id="PF05690"/>
    </source>
</evidence>
<keyword evidence="5" id="KW-0963">Cytoplasm</keyword>
<dbReference type="HAMAP" id="MF_00443">
    <property type="entry name" value="ThiG"/>
    <property type="match status" value="1"/>
</dbReference>
<evidence type="ECO:0000313" key="11">
    <source>
        <dbReference type="EMBL" id="HIQ29288.1"/>
    </source>
</evidence>
<evidence type="ECO:0000256" key="9">
    <source>
        <dbReference type="ARBA" id="ARBA00049897"/>
    </source>
</evidence>
<evidence type="ECO:0000256" key="3">
    <source>
        <dbReference type="ARBA" id="ARBA00004948"/>
    </source>
</evidence>
<protein>
    <recommendedName>
        <fullName evidence="4">thiazole synthase</fullName>
        <ecNumber evidence="4">2.8.1.10</ecNumber>
    </recommendedName>
</protein>
<feature type="domain" description="Thiazole synthase ThiG" evidence="10">
    <location>
        <begin position="7"/>
        <end position="249"/>
    </location>
</feature>
<comment type="catalytic activity">
    <reaction evidence="9">
        <text>[ThiS sulfur-carrier protein]-C-terminal-Gly-aminoethanethioate + 2-iminoacetate + 1-deoxy-D-xylulose 5-phosphate = [ThiS sulfur-carrier protein]-C-terminal Gly-Gly + 2-[(2R,5Z)-2-carboxy-4-methylthiazol-5(2H)-ylidene]ethyl phosphate + 2 H2O + H(+)</text>
        <dbReference type="Rhea" id="RHEA:26297"/>
        <dbReference type="Rhea" id="RHEA-COMP:12909"/>
        <dbReference type="Rhea" id="RHEA-COMP:19908"/>
        <dbReference type="ChEBI" id="CHEBI:15377"/>
        <dbReference type="ChEBI" id="CHEBI:15378"/>
        <dbReference type="ChEBI" id="CHEBI:57792"/>
        <dbReference type="ChEBI" id="CHEBI:62899"/>
        <dbReference type="ChEBI" id="CHEBI:77846"/>
        <dbReference type="ChEBI" id="CHEBI:90778"/>
        <dbReference type="ChEBI" id="CHEBI:232372"/>
        <dbReference type="EC" id="2.8.1.10"/>
    </reaction>
</comment>
<name>A0A832ZUM9_CALS0</name>
<dbReference type="AlphaFoldDB" id="A0A832ZUM9"/>
<dbReference type="GO" id="GO:0005737">
    <property type="term" value="C:cytoplasm"/>
    <property type="evidence" value="ECO:0007669"/>
    <property type="project" value="UniProtKB-SubCell"/>
</dbReference>
<dbReference type="FunFam" id="3.20.20.70:FF:000049">
    <property type="entry name" value="Thiazole synthase"/>
    <property type="match status" value="1"/>
</dbReference>
<sequence>MEDKLVIAGRKFSSRLFIGTARYPNQQVMLKAIEASGAEAVTVAIRRINLDQREESLLELLKDRYFILPNTAGCYTAKEAVVTAKLAREALGVNWIKLEVIGDDETLYPDTEQLLKAAKELVDEGFVVLPYCSDDPVVCSKLEKIGCEAVMPLGAPIGSGMGILNPYNITMIKQQSNVPVIVDAGVGTASDVAIAMELGCDGVLVNTAIAKAHDPVKMARAIRLAVEAGRLAYLAGRIPKRLYATPSSPVEGRVRV</sequence>
<dbReference type="Gene3D" id="3.20.20.70">
    <property type="entry name" value="Aldolase class I"/>
    <property type="match status" value="1"/>
</dbReference>
<evidence type="ECO:0000256" key="6">
    <source>
        <dbReference type="ARBA" id="ARBA00022679"/>
    </source>
</evidence>
<evidence type="ECO:0000313" key="12">
    <source>
        <dbReference type="Proteomes" id="UP000608579"/>
    </source>
</evidence>
<accession>A0A832ZUM9</accession>
<comment type="function">
    <text evidence="1">Catalyzes the rearrangement of 1-deoxy-D-xylulose 5-phosphate (DXP) to produce the thiazole phosphate moiety of thiamine. Sulfur is provided by the thiocarboxylate moiety of the carrier protein ThiS. In vitro, sulfur can be provided by H(2)S.</text>
</comment>
<dbReference type="CDD" id="cd04728">
    <property type="entry name" value="ThiG"/>
    <property type="match status" value="1"/>
</dbReference>
<keyword evidence="6" id="KW-0808">Transferase</keyword>